<name>A0A2M7AWZ3_9BACT</name>
<dbReference type="AlphaFoldDB" id="A0A2M7AWZ3"/>
<evidence type="ECO:0000256" key="1">
    <source>
        <dbReference type="SAM" id="Phobius"/>
    </source>
</evidence>
<evidence type="ECO:0000313" key="3">
    <source>
        <dbReference type="Proteomes" id="UP000228775"/>
    </source>
</evidence>
<keyword evidence="1" id="KW-1133">Transmembrane helix</keyword>
<evidence type="ECO:0000313" key="2">
    <source>
        <dbReference type="EMBL" id="PIU75154.1"/>
    </source>
</evidence>
<accession>A0A2M7AWZ3</accession>
<protein>
    <submittedName>
        <fullName evidence="2">Uncharacterized protein</fullName>
    </submittedName>
</protein>
<reference evidence="3" key="1">
    <citation type="submission" date="2017-09" db="EMBL/GenBank/DDBJ databases">
        <title>Depth-based differentiation of microbial function through sediment-hosted aquifers and enrichment of novel symbionts in the deep terrestrial subsurface.</title>
        <authorList>
            <person name="Probst A.J."/>
            <person name="Ladd B."/>
            <person name="Jarett J.K."/>
            <person name="Geller-Mcgrath D.E."/>
            <person name="Sieber C.M.K."/>
            <person name="Emerson J.B."/>
            <person name="Anantharaman K."/>
            <person name="Thomas B.C."/>
            <person name="Malmstrom R."/>
            <person name="Stieglmeier M."/>
            <person name="Klingl A."/>
            <person name="Woyke T."/>
            <person name="Ryan C.M."/>
            <person name="Banfield J.F."/>
        </authorList>
    </citation>
    <scope>NUCLEOTIDE SEQUENCE [LARGE SCALE GENOMIC DNA]</scope>
</reference>
<dbReference type="EMBL" id="PEVY01000049">
    <property type="protein sequence ID" value="PIU75154.1"/>
    <property type="molecule type" value="Genomic_DNA"/>
</dbReference>
<proteinExistence type="predicted"/>
<keyword evidence="1" id="KW-0812">Transmembrane</keyword>
<dbReference type="Proteomes" id="UP000228775">
    <property type="component" value="Unassembled WGS sequence"/>
</dbReference>
<sequence>MKSPYLILVFIILIGILAISSLVLYNRTRLANVPPVTTEAPTSNQPVAPEQTSYPYFVIEGVITEVTENELKLEVDTKKILGESAQPKTVTVKIDETKEFVLYDVSTDKEKPITKADLQKDDNIVVATQETNQLIATQDVFTAKKISKMVGTPPAPSE</sequence>
<organism evidence="2 3">
    <name type="scientific">Candidatus Portnoybacteria bacterium CG06_land_8_20_14_3_00_39_12</name>
    <dbReference type="NCBI Taxonomy" id="1974809"/>
    <lineage>
        <taxon>Bacteria</taxon>
        <taxon>Candidatus Portnoyibacteriota</taxon>
    </lineage>
</organism>
<gene>
    <name evidence="2" type="ORF">COS76_02300</name>
</gene>
<keyword evidence="1" id="KW-0472">Membrane</keyword>
<comment type="caution">
    <text evidence="2">The sequence shown here is derived from an EMBL/GenBank/DDBJ whole genome shotgun (WGS) entry which is preliminary data.</text>
</comment>
<feature type="transmembrane region" description="Helical" evidence="1">
    <location>
        <begin position="6"/>
        <end position="25"/>
    </location>
</feature>